<dbReference type="AlphaFoldDB" id="A0A841QZQ9"/>
<feature type="binding site" evidence="10">
    <location>
        <begin position="114"/>
        <end position="117"/>
    </location>
    <ligand>
        <name>GTP</name>
        <dbReference type="ChEBI" id="CHEBI:37565"/>
    </ligand>
</feature>
<dbReference type="PANTHER" id="PTHR32120:SF11">
    <property type="entry name" value="SMALL RIBOSOMAL SUBUNIT BIOGENESIS GTPASE RSGA 1, MITOCHONDRIAL-RELATED"/>
    <property type="match status" value="1"/>
</dbReference>
<gene>
    <name evidence="10" type="primary">rsgA</name>
    <name evidence="13" type="ORF">HNR45_000187</name>
</gene>
<accession>A0A841QZQ9</accession>
<comment type="subunit">
    <text evidence="10">Monomer. Associates with 30S ribosomal subunit, binds 16S rRNA.</text>
</comment>
<keyword evidence="9 10" id="KW-0342">GTP-binding</keyword>
<reference evidence="13 14" key="1">
    <citation type="submission" date="2020-08" db="EMBL/GenBank/DDBJ databases">
        <title>Genomic Encyclopedia of Type Strains, Phase IV (KMG-IV): sequencing the most valuable type-strain genomes for metagenomic binning, comparative biology and taxonomic classification.</title>
        <authorList>
            <person name="Goeker M."/>
        </authorList>
    </citation>
    <scope>NUCLEOTIDE SEQUENCE [LARGE SCALE GENOMIC DNA]</scope>
    <source>
        <strain evidence="13 14">DSM 21255</strain>
    </source>
</reference>
<dbReference type="Pfam" id="PF03193">
    <property type="entry name" value="RsgA_GTPase"/>
    <property type="match status" value="1"/>
</dbReference>
<dbReference type="Pfam" id="PF16745">
    <property type="entry name" value="RsgA_N"/>
    <property type="match status" value="1"/>
</dbReference>
<name>A0A841QZQ9_9FIRM</name>
<comment type="similarity">
    <text evidence="10">Belongs to the TRAFAC class YlqF/YawG GTPase family. RsgA subfamily.</text>
</comment>
<dbReference type="GeneID" id="93485476"/>
<keyword evidence="6 10" id="KW-0378">Hydrolase</keyword>
<evidence type="ECO:0000256" key="7">
    <source>
        <dbReference type="ARBA" id="ARBA00022833"/>
    </source>
</evidence>
<evidence type="ECO:0000256" key="8">
    <source>
        <dbReference type="ARBA" id="ARBA00022884"/>
    </source>
</evidence>
<dbReference type="Proteomes" id="UP000591941">
    <property type="component" value="Unassembled WGS sequence"/>
</dbReference>
<feature type="domain" description="CP-type G" evidence="12">
    <location>
        <begin position="65"/>
        <end position="221"/>
    </location>
</feature>
<feature type="binding site" evidence="10">
    <location>
        <position position="252"/>
    </location>
    <ligand>
        <name>Zn(2+)</name>
        <dbReference type="ChEBI" id="CHEBI:29105"/>
    </ligand>
</feature>
<dbReference type="Gene3D" id="3.40.50.300">
    <property type="entry name" value="P-loop containing nucleotide triphosphate hydrolases"/>
    <property type="match status" value="1"/>
</dbReference>
<feature type="binding site" evidence="10">
    <location>
        <begin position="163"/>
        <end position="171"/>
    </location>
    <ligand>
        <name>GTP</name>
        <dbReference type="ChEBI" id="CHEBI:37565"/>
    </ligand>
</feature>
<keyword evidence="7 10" id="KW-0862">Zinc</keyword>
<feature type="binding site" evidence="10">
    <location>
        <position position="245"/>
    </location>
    <ligand>
        <name>Zn(2+)</name>
        <dbReference type="ChEBI" id="CHEBI:29105"/>
    </ligand>
</feature>
<feature type="binding site" evidence="10">
    <location>
        <position position="258"/>
    </location>
    <ligand>
        <name>Zn(2+)</name>
        <dbReference type="ChEBI" id="CHEBI:29105"/>
    </ligand>
</feature>
<feature type="domain" description="EngC GTPase" evidence="11">
    <location>
        <begin position="74"/>
        <end position="219"/>
    </location>
</feature>
<dbReference type="Gene3D" id="1.10.40.50">
    <property type="entry name" value="Probable gtpase engc, domain 3"/>
    <property type="match status" value="1"/>
</dbReference>
<dbReference type="GO" id="GO:0042274">
    <property type="term" value="P:ribosomal small subunit biogenesis"/>
    <property type="evidence" value="ECO:0007669"/>
    <property type="project" value="UniProtKB-UniRule"/>
</dbReference>
<evidence type="ECO:0000259" key="11">
    <source>
        <dbReference type="PROSITE" id="PS50936"/>
    </source>
</evidence>
<keyword evidence="1 10" id="KW-0963">Cytoplasm</keyword>
<comment type="subcellular location">
    <subcellularLocation>
        <location evidence="10">Cytoplasm</location>
    </subcellularLocation>
</comment>
<evidence type="ECO:0000256" key="10">
    <source>
        <dbReference type="HAMAP-Rule" id="MF_01820"/>
    </source>
</evidence>
<comment type="cofactor">
    <cofactor evidence="10">
        <name>Zn(2+)</name>
        <dbReference type="ChEBI" id="CHEBI:29105"/>
    </cofactor>
    <text evidence="10">Binds 1 zinc ion per subunit.</text>
</comment>
<evidence type="ECO:0000256" key="1">
    <source>
        <dbReference type="ARBA" id="ARBA00022490"/>
    </source>
</evidence>
<dbReference type="GO" id="GO:0046872">
    <property type="term" value="F:metal ion binding"/>
    <property type="evidence" value="ECO:0007669"/>
    <property type="project" value="UniProtKB-KW"/>
</dbReference>
<evidence type="ECO:0000256" key="9">
    <source>
        <dbReference type="ARBA" id="ARBA00023134"/>
    </source>
</evidence>
<feature type="binding site" evidence="10">
    <location>
        <position position="250"/>
    </location>
    <ligand>
        <name>Zn(2+)</name>
        <dbReference type="ChEBI" id="CHEBI:29105"/>
    </ligand>
</feature>
<dbReference type="RefSeq" id="WP_159821938.1">
    <property type="nucleotide sequence ID" value="NZ_CABWNB010000001.1"/>
</dbReference>
<evidence type="ECO:0000256" key="3">
    <source>
        <dbReference type="ARBA" id="ARBA00022723"/>
    </source>
</evidence>
<dbReference type="NCBIfam" id="TIGR00157">
    <property type="entry name" value="ribosome small subunit-dependent GTPase A"/>
    <property type="match status" value="1"/>
</dbReference>
<dbReference type="GO" id="GO:0005525">
    <property type="term" value="F:GTP binding"/>
    <property type="evidence" value="ECO:0007669"/>
    <property type="project" value="UniProtKB-UniRule"/>
</dbReference>
<dbReference type="EC" id="3.6.1.-" evidence="10"/>
<comment type="caution">
    <text evidence="13">The sequence shown here is derived from an EMBL/GenBank/DDBJ whole genome shotgun (WGS) entry which is preliminary data.</text>
</comment>
<evidence type="ECO:0000256" key="2">
    <source>
        <dbReference type="ARBA" id="ARBA00022517"/>
    </source>
</evidence>
<dbReference type="PROSITE" id="PS50936">
    <property type="entry name" value="ENGC_GTPASE"/>
    <property type="match status" value="1"/>
</dbReference>
<dbReference type="SUPFAM" id="SSF52540">
    <property type="entry name" value="P-loop containing nucleoside triphosphate hydrolases"/>
    <property type="match status" value="1"/>
</dbReference>
<keyword evidence="4 10" id="KW-0699">rRNA-binding</keyword>
<dbReference type="PROSITE" id="PS51721">
    <property type="entry name" value="G_CP"/>
    <property type="match status" value="1"/>
</dbReference>
<dbReference type="Gene3D" id="2.40.50.140">
    <property type="entry name" value="Nucleic acid-binding proteins"/>
    <property type="match status" value="1"/>
</dbReference>
<evidence type="ECO:0000313" key="14">
    <source>
        <dbReference type="Proteomes" id="UP000591941"/>
    </source>
</evidence>
<evidence type="ECO:0000256" key="5">
    <source>
        <dbReference type="ARBA" id="ARBA00022741"/>
    </source>
</evidence>
<evidence type="ECO:0000313" key="13">
    <source>
        <dbReference type="EMBL" id="MBB6477165.1"/>
    </source>
</evidence>
<proteinExistence type="inferred from homology"/>
<comment type="function">
    <text evidence="10">One of several proteins that assist in the late maturation steps of the functional core of the 30S ribosomal subunit. Helps release RbfA from mature subunits. May play a role in the assembly of ribosomal proteins into the subunit. Circularly permuted GTPase that catalyzes slow GTP hydrolysis, GTPase activity is stimulated by the 30S ribosomal subunit.</text>
</comment>
<protein>
    <recommendedName>
        <fullName evidence="10">Small ribosomal subunit biogenesis GTPase RsgA</fullName>
        <ecNumber evidence="10">3.6.1.-</ecNumber>
    </recommendedName>
</protein>
<keyword evidence="14" id="KW-1185">Reference proteome</keyword>
<dbReference type="SUPFAM" id="SSF50249">
    <property type="entry name" value="Nucleic acid-binding proteins"/>
    <property type="match status" value="1"/>
</dbReference>
<dbReference type="PANTHER" id="PTHR32120">
    <property type="entry name" value="SMALL RIBOSOMAL SUBUNIT BIOGENESIS GTPASE RSGA"/>
    <property type="match status" value="1"/>
</dbReference>
<dbReference type="HAMAP" id="MF_01820">
    <property type="entry name" value="GTPase_RsgA"/>
    <property type="match status" value="1"/>
</dbReference>
<dbReference type="GO" id="GO:0005737">
    <property type="term" value="C:cytoplasm"/>
    <property type="evidence" value="ECO:0007669"/>
    <property type="project" value="UniProtKB-SubCell"/>
</dbReference>
<dbReference type="CDD" id="cd01854">
    <property type="entry name" value="YjeQ_EngC"/>
    <property type="match status" value="1"/>
</dbReference>
<dbReference type="InterPro" id="IPR031944">
    <property type="entry name" value="RsgA_N"/>
</dbReference>
<keyword evidence="3 10" id="KW-0479">Metal-binding</keyword>
<dbReference type="GO" id="GO:0019843">
    <property type="term" value="F:rRNA binding"/>
    <property type="evidence" value="ECO:0007669"/>
    <property type="project" value="UniProtKB-KW"/>
</dbReference>
<keyword evidence="2 10" id="KW-0690">Ribosome biogenesis</keyword>
<dbReference type="InterPro" id="IPR010914">
    <property type="entry name" value="RsgA_GTPase_dom"/>
</dbReference>
<dbReference type="InterPro" id="IPR012340">
    <property type="entry name" value="NA-bd_OB-fold"/>
</dbReference>
<dbReference type="OrthoDB" id="9809485at2"/>
<organism evidence="13 14">
    <name type="scientific">Negativicoccus succinicivorans</name>
    <dbReference type="NCBI Taxonomy" id="620903"/>
    <lineage>
        <taxon>Bacteria</taxon>
        <taxon>Bacillati</taxon>
        <taxon>Bacillota</taxon>
        <taxon>Negativicutes</taxon>
        <taxon>Veillonellales</taxon>
        <taxon>Veillonellaceae</taxon>
        <taxon>Negativicoccus</taxon>
    </lineage>
</organism>
<dbReference type="InterPro" id="IPR027417">
    <property type="entry name" value="P-loop_NTPase"/>
</dbReference>
<keyword evidence="8 10" id="KW-0694">RNA-binding</keyword>
<keyword evidence="5 10" id="KW-0547">Nucleotide-binding</keyword>
<dbReference type="InterPro" id="IPR004881">
    <property type="entry name" value="Ribosome_biogen_GTPase_RsgA"/>
</dbReference>
<evidence type="ECO:0000256" key="6">
    <source>
        <dbReference type="ARBA" id="ARBA00022801"/>
    </source>
</evidence>
<sequence>MEQKGIVTRNQNGYFTVSDSHGHEYTCKSRGRLKLESSGILVGDYVSIDVLTETTGMIISVHPRKTTLQRPHVANVTHLIAVMAVAQPEPNLFLLDRILMMAEKQGLDPLICWTKVDLDHVKAKRLTADYANVPYITLQSGYDQPVREPLLAILQGHISVCCGPSGVGKSTLINHLAQTDTLRTQSVSSKIGRGRNTTRHAKLLRLAPDTFIMDTPGFASLSYLPREVTDIAARFRDFVPYLGQCRFGDCRHLKEPHCAVKGAVESGAILQSRYDSYQALAEEWLEKERGRYR</sequence>
<dbReference type="GO" id="GO:0003924">
    <property type="term" value="F:GTPase activity"/>
    <property type="evidence" value="ECO:0007669"/>
    <property type="project" value="UniProtKB-UniRule"/>
</dbReference>
<evidence type="ECO:0000256" key="4">
    <source>
        <dbReference type="ARBA" id="ARBA00022730"/>
    </source>
</evidence>
<dbReference type="EMBL" id="JACHHI010000001">
    <property type="protein sequence ID" value="MBB6477165.1"/>
    <property type="molecule type" value="Genomic_DNA"/>
</dbReference>
<dbReference type="InterPro" id="IPR030378">
    <property type="entry name" value="G_CP_dom"/>
</dbReference>
<evidence type="ECO:0000259" key="12">
    <source>
        <dbReference type="PROSITE" id="PS51721"/>
    </source>
</evidence>